<keyword evidence="3" id="KW-1185">Reference proteome</keyword>
<gene>
    <name evidence="2" type="ORF">ABS767_11420</name>
</gene>
<comment type="caution">
    <text evidence="2">The sequence shown here is derived from an EMBL/GenBank/DDBJ whole genome shotgun (WGS) entry which is preliminary data.</text>
</comment>
<dbReference type="SUPFAM" id="SSF88946">
    <property type="entry name" value="Sigma2 domain of RNA polymerase sigma factors"/>
    <property type="match status" value="1"/>
</dbReference>
<dbReference type="InterPro" id="IPR013325">
    <property type="entry name" value="RNA_pol_sigma_r2"/>
</dbReference>
<dbReference type="RefSeq" id="WP_408078470.1">
    <property type="nucleotide sequence ID" value="NZ_JBELQC010000001.1"/>
</dbReference>
<dbReference type="Proteomes" id="UP001629244">
    <property type="component" value="Unassembled WGS sequence"/>
</dbReference>
<feature type="region of interest" description="Disordered" evidence="1">
    <location>
        <begin position="324"/>
        <end position="343"/>
    </location>
</feature>
<reference evidence="2 3" key="1">
    <citation type="submission" date="2024-06" db="EMBL/GenBank/DDBJ databases">
        <authorList>
            <person name="Kaempfer P."/>
            <person name="Viver T."/>
        </authorList>
    </citation>
    <scope>NUCLEOTIDE SEQUENCE [LARGE SCALE GENOMIC DNA]</scope>
    <source>
        <strain evidence="2 3">ST-64</strain>
    </source>
</reference>
<proteinExistence type="predicted"/>
<protein>
    <submittedName>
        <fullName evidence="2">Sigma-70 family RNA polymerase sigma factor</fullName>
    </submittedName>
</protein>
<evidence type="ECO:0000313" key="3">
    <source>
        <dbReference type="Proteomes" id="UP001629244"/>
    </source>
</evidence>
<accession>A0ABW8YQX4</accession>
<evidence type="ECO:0000313" key="2">
    <source>
        <dbReference type="EMBL" id="MFL9841575.1"/>
    </source>
</evidence>
<sequence length="343" mass="38275">MSNTTAALEAAVAAVIAHLPKDGETQTNRQRVYGDRAFAQVMKILAPRVRHFIRQYGLAGHWDDAEQCCAIGVHRAIQAYDPERAQFTTFVNWQLRGELQSLRFRLMTDQRPSAKKVEASTVSLHAVTNNADGESNTLESMIEDEFALDRTEACAGDHLAVKTREALLDAYVDHLRGVAMEQMKRRARSSRSVQVVDPRLPRFRAGAAIIDPAEIAELEEKLDAQRQIVARRLSDDMPDESELDPQERERQRQVAKRAAKTIAEIAANDPRFGGMFERPRPKARRRATDKVAPAATVLPDHNAPHNQLSRVVAIVPATTLHQAPEAEDQAEQLVALPRGVRSH</sequence>
<dbReference type="EMBL" id="JBELQC010000001">
    <property type="protein sequence ID" value="MFL9841575.1"/>
    <property type="molecule type" value="Genomic_DNA"/>
</dbReference>
<evidence type="ECO:0000256" key="1">
    <source>
        <dbReference type="SAM" id="MobiDB-lite"/>
    </source>
</evidence>
<organism evidence="2 3">
    <name type="scientific">Sphingomonas plantiphila</name>
    <dbReference type="NCBI Taxonomy" id="3163295"/>
    <lineage>
        <taxon>Bacteria</taxon>
        <taxon>Pseudomonadati</taxon>
        <taxon>Pseudomonadota</taxon>
        <taxon>Alphaproteobacteria</taxon>
        <taxon>Sphingomonadales</taxon>
        <taxon>Sphingomonadaceae</taxon>
        <taxon>Sphingomonas</taxon>
    </lineage>
</organism>
<feature type="region of interest" description="Disordered" evidence="1">
    <location>
        <begin position="232"/>
        <end position="251"/>
    </location>
</feature>
<name>A0ABW8YQX4_9SPHN</name>
<dbReference type="Gene3D" id="1.10.1740.10">
    <property type="match status" value="1"/>
</dbReference>